<keyword evidence="10" id="KW-0443">Lipid metabolism</keyword>
<comment type="subcellular location">
    <subcellularLocation>
        <location evidence="3">Cell projection</location>
        <location evidence="3">Ruffle membrane</location>
    </subcellularLocation>
    <subcellularLocation>
        <location evidence="2">Cytoplasm</location>
    </subcellularLocation>
    <subcellularLocation>
        <location evidence="1">Membrane</location>
        <topology evidence="1">Peripheral membrane protein</topology>
    </subcellularLocation>
</comment>
<keyword evidence="5" id="KW-0963">Cytoplasm</keyword>
<dbReference type="GO" id="GO:0005737">
    <property type="term" value="C:cytoplasm"/>
    <property type="evidence" value="ECO:0007669"/>
    <property type="project" value="UniProtKB-SubCell"/>
</dbReference>
<comment type="catalytic activity">
    <reaction evidence="20">
        <text>hexadecanoyl-CoA + H2O = hexadecanoate + CoA + H(+)</text>
        <dbReference type="Rhea" id="RHEA:16645"/>
        <dbReference type="ChEBI" id="CHEBI:7896"/>
        <dbReference type="ChEBI" id="CHEBI:15377"/>
        <dbReference type="ChEBI" id="CHEBI:15378"/>
        <dbReference type="ChEBI" id="CHEBI:57287"/>
        <dbReference type="ChEBI" id="CHEBI:57379"/>
        <dbReference type="EC" id="3.1.2.2"/>
    </reaction>
    <physiologicalReaction direction="left-to-right" evidence="20">
        <dbReference type="Rhea" id="RHEA:16646"/>
    </physiologicalReaction>
</comment>
<dbReference type="EMBL" id="CP049866">
    <property type="protein sequence ID" value="QIK75186.1"/>
    <property type="molecule type" value="Genomic_DNA"/>
</dbReference>
<dbReference type="Proteomes" id="UP000502035">
    <property type="component" value="Chromosome"/>
</dbReference>
<dbReference type="PANTHER" id="PTHR12418:SF19">
    <property type="entry name" value="ACYL-COENZYME A THIOESTERASE THEM4"/>
    <property type="match status" value="1"/>
</dbReference>
<comment type="catalytic activity">
    <reaction evidence="19">
        <text>octanoyl-CoA + H2O = octanoate + CoA + H(+)</text>
        <dbReference type="Rhea" id="RHEA:30143"/>
        <dbReference type="ChEBI" id="CHEBI:15377"/>
        <dbReference type="ChEBI" id="CHEBI:15378"/>
        <dbReference type="ChEBI" id="CHEBI:25646"/>
        <dbReference type="ChEBI" id="CHEBI:57287"/>
        <dbReference type="ChEBI" id="CHEBI:57386"/>
    </reaction>
    <physiologicalReaction direction="left-to-right" evidence="19">
        <dbReference type="Rhea" id="RHEA:30144"/>
    </physiologicalReaction>
</comment>
<evidence type="ECO:0000256" key="13">
    <source>
        <dbReference type="ARBA" id="ARBA00035852"/>
    </source>
</evidence>
<keyword evidence="8" id="KW-0276">Fatty acid metabolism</keyword>
<evidence type="ECO:0000256" key="16">
    <source>
        <dbReference type="ARBA" id="ARBA00038848"/>
    </source>
</evidence>
<evidence type="ECO:0000256" key="23">
    <source>
        <dbReference type="ARBA" id="ARBA00048180"/>
    </source>
</evidence>
<dbReference type="KEGG" id="npi:G7071_06875"/>
<evidence type="ECO:0000256" key="15">
    <source>
        <dbReference type="ARBA" id="ARBA00038456"/>
    </source>
</evidence>
<protein>
    <recommendedName>
        <fullName evidence="17">Acyl-coenzyme A thioesterase THEM4</fullName>
        <ecNumber evidence="16">3.1.2.2</ecNumber>
    </recommendedName>
    <alternativeName>
        <fullName evidence="18">Thioesterase superfamily member 4</fullName>
    </alternativeName>
</protein>
<accession>A0A6G7YES7</accession>
<evidence type="ECO:0000256" key="12">
    <source>
        <dbReference type="ARBA" id="ARBA00023273"/>
    </source>
</evidence>
<evidence type="ECO:0000256" key="7">
    <source>
        <dbReference type="ARBA" id="ARBA00022801"/>
    </source>
</evidence>
<comment type="catalytic activity">
    <reaction evidence="23">
        <text>tetradecanoyl-CoA + H2O = tetradecanoate + CoA + H(+)</text>
        <dbReference type="Rhea" id="RHEA:40119"/>
        <dbReference type="ChEBI" id="CHEBI:15377"/>
        <dbReference type="ChEBI" id="CHEBI:15378"/>
        <dbReference type="ChEBI" id="CHEBI:30807"/>
        <dbReference type="ChEBI" id="CHEBI:57287"/>
        <dbReference type="ChEBI" id="CHEBI:57385"/>
    </reaction>
    <physiologicalReaction direction="left-to-right" evidence="23">
        <dbReference type="Rhea" id="RHEA:40120"/>
    </physiologicalReaction>
</comment>
<evidence type="ECO:0000256" key="3">
    <source>
        <dbReference type="ARBA" id="ARBA00004632"/>
    </source>
</evidence>
<reference evidence="25 26" key="1">
    <citation type="submission" date="2020-03" db="EMBL/GenBank/DDBJ databases">
        <title>Nocardioides sp. nov., isolated from fish.</title>
        <authorList>
            <person name="Hyun D.-W."/>
            <person name="Bae J.-W."/>
        </authorList>
    </citation>
    <scope>NUCLEOTIDE SEQUENCE [LARGE SCALE GENOMIC DNA]</scope>
    <source>
        <strain evidence="25 26">HDW12A</strain>
    </source>
</reference>
<evidence type="ECO:0000256" key="10">
    <source>
        <dbReference type="ARBA" id="ARBA00023098"/>
    </source>
</evidence>
<dbReference type="GO" id="GO:0016787">
    <property type="term" value="F:hydrolase activity"/>
    <property type="evidence" value="ECO:0007669"/>
    <property type="project" value="UniProtKB-KW"/>
</dbReference>
<evidence type="ECO:0000256" key="1">
    <source>
        <dbReference type="ARBA" id="ARBA00004170"/>
    </source>
</evidence>
<name>A0A6G7YES7_9ACTN</name>
<keyword evidence="26" id="KW-1185">Reference proteome</keyword>
<evidence type="ECO:0000256" key="9">
    <source>
        <dbReference type="ARBA" id="ARBA00022946"/>
    </source>
</evidence>
<comment type="catalytic activity">
    <reaction evidence="14">
        <text>(9Z)-octadecenoyl-CoA + H2O = (9Z)-octadecenoate + CoA + H(+)</text>
        <dbReference type="Rhea" id="RHEA:40139"/>
        <dbReference type="ChEBI" id="CHEBI:15377"/>
        <dbReference type="ChEBI" id="CHEBI:15378"/>
        <dbReference type="ChEBI" id="CHEBI:30823"/>
        <dbReference type="ChEBI" id="CHEBI:57287"/>
        <dbReference type="ChEBI" id="CHEBI:57387"/>
    </reaction>
    <physiologicalReaction direction="left-to-right" evidence="14">
        <dbReference type="Rhea" id="RHEA:40140"/>
    </physiologicalReaction>
</comment>
<dbReference type="InterPro" id="IPR052365">
    <property type="entry name" value="THEM4/THEM5_acyl-CoA_thioest"/>
</dbReference>
<dbReference type="PANTHER" id="PTHR12418">
    <property type="entry name" value="ACYL-COENZYME A THIOESTERASE THEM4"/>
    <property type="match status" value="1"/>
</dbReference>
<feature type="domain" description="Thioesterase" evidence="24">
    <location>
        <begin position="122"/>
        <end position="190"/>
    </location>
</feature>
<dbReference type="RefSeq" id="WP_166316567.1">
    <property type="nucleotide sequence ID" value="NZ_CP049866.1"/>
</dbReference>
<proteinExistence type="inferred from homology"/>
<evidence type="ECO:0000256" key="20">
    <source>
        <dbReference type="ARBA" id="ARBA00047734"/>
    </source>
</evidence>
<dbReference type="SUPFAM" id="SSF54637">
    <property type="entry name" value="Thioesterase/thiol ester dehydrase-isomerase"/>
    <property type="match status" value="1"/>
</dbReference>
<keyword evidence="4" id="KW-1003">Cell membrane</keyword>
<evidence type="ECO:0000256" key="14">
    <source>
        <dbReference type="ARBA" id="ARBA00037002"/>
    </source>
</evidence>
<keyword evidence="7" id="KW-0378">Hydrolase</keyword>
<organism evidence="25 26">
    <name type="scientific">Nocardioides piscis</name>
    <dbReference type="NCBI Taxonomy" id="2714938"/>
    <lineage>
        <taxon>Bacteria</taxon>
        <taxon>Bacillati</taxon>
        <taxon>Actinomycetota</taxon>
        <taxon>Actinomycetes</taxon>
        <taxon>Propionibacteriales</taxon>
        <taxon>Nocardioidaceae</taxon>
        <taxon>Nocardioides</taxon>
    </lineage>
</organism>
<keyword evidence="9" id="KW-0809">Transit peptide</keyword>
<dbReference type="AlphaFoldDB" id="A0A6G7YES7"/>
<keyword evidence="11" id="KW-0472">Membrane</keyword>
<dbReference type="Pfam" id="PF03061">
    <property type="entry name" value="4HBT"/>
    <property type="match status" value="1"/>
</dbReference>
<evidence type="ECO:0000256" key="5">
    <source>
        <dbReference type="ARBA" id="ARBA00022490"/>
    </source>
</evidence>
<comment type="catalytic activity">
    <reaction evidence="21">
        <text>decanoyl-CoA + H2O = decanoate + CoA + H(+)</text>
        <dbReference type="Rhea" id="RHEA:40059"/>
        <dbReference type="ChEBI" id="CHEBI:15377"/>
        <dbReference type="ChEBI" id="CHEBI:15378"/>
        <dbReference type="ChEBI" id="CHEBI:27689"/>
        <dbReference type="ChEBI" id="CHEBI:57287"/>
        <dbReference type="ChEBI" id="CHEBI:61430"/>
    </reaction>
    <physiologicalReaction direction="left-to-right" evidence="21">
        <dbReference type="Rhea" id="RHEA:40060"/>
    </physiologicalReaction>
</comment>
<evidence type="ECO:0000259" key="24">
    <source>
        <dbReference type="Pfam" id="PF03061"/>
    </source>
</evidence>
<evidence type="ECO:0000313" key="26">
    <source>
        <dbReference type="Proteomes" id="UP000502035"/>
    </source>
</evidence>
<gene>
    <name evidence="25" type="ORF">G7071_06875</name>
</gene>
<dbReference type="GO" id="GO:0016020">
    <property type="term" value="C:membrane"/>
    <property type="evidence" value="ECO:0007669"/>
    <property type="project" value="UniProtKB-SubCell"/>
</dbReference>
<dbReference type="GO" id="GO:0006631">
    <property type="term" value="P:fatty acid metabolic process"/>
    <property type="evidence" value="ECO:0007669"/>
    <property type="project" value="UniProtKB-KW"/>
</dbReference>
<evidence type="ECO:0000313" key="25">
    <source>
        <dbReference type="EMBL" id="QIK75186.1"/>
    </source>
</evidence>
<sequence length="215" mass="23267">MSGYQVDDATVEEIETERATYEPITEATRRLADLCIRSQVDAASTARALEHLQAAIDVLSQDVAEGPYGLRHSRQGPTRPWGNAVVGVRNPVAPPLKVVHETDHVWSDFELSSAYEGPPSLVHGGVSALILDQLLGEAAAAAGSPGMTGTLTVRYRRGTPLGALRAEARVERTEGYKTFAVGQICDAEGVCVEAEGVFILPRWARSEQEQPERFE</sequence>
<evidence type="ECO:0000256" key="6">
    <source>
        <dbReference type="ARBA" id="ARBA00022703"/>
    </source>
</evidence>
<evidence type="ECO:0000256" key="18">
    <source>
        <dbReference type="ARBA" id="ARBA00043210"/>
    </source>
</evidence>
<keyword evidence="12" id="KW-0966">Cell projection</keyword>
<dbReference type="InterPro" id="IPR006683">
    <property type="entry name" value="Thioestr_dom"/>
</dbReference>
<evidence type="ECO:0000256" key="22">
    <source>
        <dbReference type="ARBA" id="ARBA00048074"/>
    </source>
</evidence>
<dbReference type="CDD" id="cd03443">
    <property type="entry name" value="PaaI_thioesterase"/>
    <property type="match status" value="1"/>
</dbReference>
<comment type="similarity">
    <text evidence="15">Belongs to the THEM4/THEM5 thioesterase family.</text>
</comment>
<comment type="catalytic activity">
    <reaction evidence="22">
        <text>dodecanoyl-CoA + H2O = dodecanoate + CoA + H(+)</text>
        <dbReference type="Rhea" id="RHEA:30135"/>
        <dbReference type="ChEBI" id="CHEBI:15377"/>
        <dbReference type="ChEBI" id="CHEBI:15378"/>
        <dbReference type="ChEBI" id="CHEBI:18262"/>
        <dbReference type="ChEBI" id="CHEBI:57287"/>
        <dbReference type="ChEBI" id="CHEBI:57375"/>
    </reaction>
    <physiologicalReaction direction="left-to-right" evidence="22">
        <dbReference type="Rhea" id="RHEA:30136"/>
    </physiologicalReaction>
</comment>
<dbReference type="InterPro" id="IPR029069">
    <property type="entry name" value="HotDog_dom_sf"/>
</dbReference>
<evidence type="ECO:0000256" key="4">
    <source>
        <dbReference type="ARBA" id="ARBA00022475"/>
    </source>
</evidence>
<keyword evidence="6" id="KW-0053">Apoptosis</keyword>
<dbReference type="EC" id="3.1.2.2" evidence="16"/>
<evidence type="ECO:0000256" key="11">
    <source>
        <dbReference type="ARBA" id="ARBA00023136"/>
    </source>
</evidence>
<evidence type="ECO:0000256" key="8">
    <source>
        <dbReference type="ARBA" id="ARBA00022832"/>
    </source>
</evidence>
<evidence type="ECO:0000256" key="17">
    <source>
        <dbReference type="ARBA" id="ARBA00040123"/>
    </source>
</evidence>
<comment type="catalytic activity">
    <reaction evidence="13">
        <text>(5Z,8Z,11Z,14Z)-eicosatetraenoyl-CoA + H2O = (5Z,8Z,11Z,14Z)-eicosatetraenoate + CoA + H(+)</text>
        <dbReference type="Rhea" id="RHEA:40151"/>
        <dbReference type="ChEBI" id="CHEBI:15377"/>
        <dbReference type="ChEBI" id="CHEBI:15378"/>
        <dbReference type="ChEBI" id="CHEBI:32395"/>
        <dbReference type="ChEBI" id="CHEBI:57287"/>
        <dbReference type="ChEBI" id="CHEBI:57368"/>
    </reaction>
    <physiologicalReaction direction="left-to-right" evidence="13">
        <dbReference type="Rhea" id="RHEA:40152"/>
    </physiologicalReaction>
</comment>
<evidence type="ECO:0000256" key="21">
    <source>
        <dbReference type="ARBA" id="ARBA00047969"/>
    </source>
</evidence>
<dbReference type="Gene3D" id="3.10.129.10">
    <property type="entry name" value="Hotdog Thioesterase"/>
    <property type="match status" value="1"/>
</dbReference>
<evidence type="ECO:0000256" key="19">
    <source>
        <dbReference type="ARBA" id="ARBA00047588"/>
    </source>
</evidence>
<evidence type="ECO:0000256" key="2">
    <source>
        <dbReference type="ARBA" id="ARBA00004496"/>
    </source>
</evidence>